<dbReference type="GO" id="GO:0005524">
    <property type="term" value="F:ATP binding"/>
    <property type="evidence" value="ECO:0007669"/>
    <property type="project" value="UniProtKB-KW"/>
</dbReference>
<evidence type="ECO:0000256" key="1">
    <source>
        <dbReference type="ARBA" id="ARBA00004128"/>
    </source>
</evidence>
<feature type="transmembrane region" description="Helical" evidence="18">
    <location>
        <begin position="1085"/>
        <end position="1102"/>
    </location>
</feature>
<dbReference type="RefSeq" id="XP_016642373.1">
    <property type="nucleotide sequence ID" value="XM_016788057.1"/>
</dbReference>
<evidence type="ECO:0000256" key="15">
    <source>
        <dbReference type="ARBA" id="ARBA00038148"/>
    </source>
</evidence>
<dbReference type="FunFam" id="3.40.50.1000:FF:000018">
    <property type="entry name" value="Calcium-transporting ATPase"/>
    <property type="match status" value="1"/>
</dbReference>
<dbReference type="AlphaFoldDB" id="A0A084G5G2"/>
<dbReference type="SFLD" id="SFLDS00003">
    <property type="entry name" value="Haloacid_Dehalogenase"/>
    <property type="match status" value="1"/>
</dbReference>
<dbReference type="PROSITE" id="PS00154">
    <property type="entry name" value="ATPASE_E1_E2"/>
    <property type="match status" value="1"/>
</dbReference>
<dbReference type="InterPro" id="IPR006068">
    <property type="entry name" value="ATPase_P-typ_cation-transptr_C"/>
</dbReference>
<dbReference type="GO" id="GO:0046872">
    <property type="term" value="F:metal ion binding"/>
    <property type="evidence" value="ECO:0007669"/>
    <property type="project" value="UniProtKB-KW"/>
</dbReference>
<dbReference type="GO" id="GO:0005388">
    <property type="term" value="F:P-type calcium transporter activity"/>
    <property type="evidence" value="ECO:0007669"/>
    <property type="project" value="UniProtKB-EC"/>
</dbReference>
<evidence type="ECO:0000256" key="13">
    <source>
        <dbReference type="ARBA" id="ARBA00023065"/>
    </source>
</evidence>
<feature type="transmembrane region" description="Helical" evidence="18">
    <location>
        <begin position="436"/>
        <end position="463"/>
    </location>
</feature>
<dbReference type="InterPro" id="IPR018303">
    <property type="entry name" value="ATPase_P-typ_P_site"/>
</dbReference>
<dbReference type="Gene3D" id="1.20.1110.10">
    <property type="entry name" value="Calcium-transporting ATPase, transmembrane domain"/>
    <property type="match status" value="1"/>
</dbReference>
<evidence type="ECO:0000256" key="4">
    <source>
        <dbReference type="ARBA" id="ARBA00022568"/>
    </source>
</evidence>
<dbReference type="SUPFAM" id="SSF81660">
    <property type="entry name" value="Metal cation-transporting ATPase, ATP-binding domain N"/>
    <property type="match status" value="1"/>
</dbReference>
<dbReference type="Pfam" id="PF00689">
    <property type="entry name" value="Cation_ATPase_C"/>
    <property type="match status" value="1"/>
</dbReference>
<keyword evidence="13 18" id="KW-0406">Ion transport</keyword>
<keyword evidence="6" id="KW-0479">Metal-binding</keyword>
<dbReference type="InterPro" id="IPR001757">
    <property type="entry name" value="P_typ_ATPase"/>
</dbReference>
<comment type="similarity">
    <text evidence="15 18">Belongs to the cation transport ATPase (P-type) (TC 3.A.3) family.</text>
</comment>
<proteinExistence type="inferred from homology"/>
<dbReference type="PANTHER" id="PTHR24093:SF369">
    <property type="entry name" value="CALCIUM-TRANSPORTING ATPASE"/>
    <property type="match status" value="1"/>
</dbReference>
<evidence type="ECO:0000256" key="8">
    <source>
        <dbReference type="ARBA" id="ARBA00022837"/>
    </source>
</evidence>
<keyword evidence="9 18" id="KW-0067">ATP-binding</keyword>
<evidence type="ECO:0000313" key="24">
    <source>
        <dbReference type="Proteomes" id="UP000028545"/>
    </source>
</evidence>
<comment type="function">
    <text evidence="18">Catalyzes the hydrolysis of ATP coupled with the transport of calcium.</text>
</comment>
<dbReference type="GeneID" id="27724877"/>
<keyword evidence="5 18" id="KW-0812">Transmembrane</keyword>
<dbReference type="FunFam" id="3.40.1110.10:FF:000031">
    <property type="entry name" value="Calcium-transporting ATPase"/>
    <property type="match status" value="1"/>
</dbReference>
<evidence type="ECO:0000256" key="14">
    <source>
        <dbReference type="ARBA" id="ARBA00023136"/>
    </source>
</evidence>
<dbReference type="Gene3D" id="3.40.1110.10">
    <property type="entry name" value="Calcium-transporting ATPase, cytoplasmic domain N"/>
    <property type="match status" value="1"/>
</dbReference>
<dbReference type="Gene3D" id="2.70.150.10">
    <property type="entry name" value="Calcium-transporting ATPase, cytoplasmic transduction domain A"/>
    <property type="match status" value="1"/>
</dbReference>
<feature type="domain" description="Cation-transporting P-type ATPase C-terminal" evidence="21">
    <location>
        <begin position="900"/>
        <end position="1078"/>
    </location>
</feature>
<dbReference type="Gene3D" id="3.40.50.1000">
    <property type="entry name" value="HAD superfamily/HAD-like"/>
    <property type="match status" value="1"/>
</dbReference>
<evidence type="ECO:0000256" key="12">
    <source>
        <dbReference type="ARBA" id="ARBA00022989"/>
    </source>
</evidence>
<dbReference type="InterPro" id="IPR044492">
    <property type="entry name" value="P_typ_ATPase_HD_dom"/>
</dbReference>
<organism evidence="23 24">
    <name type="scientific">Pseudallescheria apiosperma</name>
    <name type="common">Scedosporium apiospermum</name>
    <dbReference type="NCBI Taxonomy" id="563466"/>
    <lineage>
        <taxon>Eukaryota</taxon>
        <taxon>Fungi</taxon>
        <taxon>Dikarya</taxon>
        <taxon>Ascomycota</taxon>
        <taxon>Pezizomycotina</taxon>
        <taxon>Sordariomycetes</taxon>
        <taxon>Hypocreomycetidae</taxon>
        <taxon>Microascales</taxon>
        <taxon>Microascaceae</taxon>
        <taxon>Scedosporium</taxon>
    </lineage>
</organism>
<dbReference type="InterPro" id="IPR036412">
    <property type="entry name" value="HAD-like_sf"/>
</dbReference>
<dbReference type="VEuPathDB" id="FungiDB:SAPIO_CDS5805"/>
<feature type="transmembrane region" description="Helical" evidence="18">
    <location>
        <begin position="395"/>
        <end position="416"/>
    </location>
</feature>
<dbReference type="NCBIfam" id="TIGR01517">
    <property type="entry name" value="ATPase-IIB_Ca"/>
    <property type="match status" value="1"/>
</dbReference>
<dbReference type="InterPro" id="IPR023298">
    <property type="entry name" value="ATPase_P-typ_TM_dom_sf"/>
</dbReference>
<evidence type="ECO:0000256" key="6">
    <source>
        <dbReference type="ARBA" id="ARBA00022723"/>
    </source>
</evidence>
<feature type="transmembrane region" description="Helical" evidence="18">
    <location>
        <begin position="221"/>
        <end position="240"/>
    </location>
</feature>
<evidence type="ECO:0000256" key="10">
    <source>
        <dbReference type="ARBA" id="ARBA00022842"/>
    </source>
</evidence>
<name>A0A084G5G2_PSEDA</name>
<evidence type="ECO:0000313" key="23">
    <source>
        <dbReference type="EMBL" id="KEZ42574.1"/>
    </source>
</evidence>
<comment type="catalytic activity">
    <reaction evidence="16 18">
        <text>Ca(2+)(in) + ATP + H2O = Ca(2+)(out) + ADP + phosphate + H(+)</text>
        <dbReference type="Rhea" id="RHEA:18105"/>
        <dbReference type="ChEBI" id="CHEBI:15377"/>
        <dbReference type="ChEBI" id="CHEBI:15378"/>
        <dbReference type="ChEBI" id="CHEBI:29108"/>
        <dbReference type="ChEBI" id="CHEBI:30616"/>
        <dbReference type="ChEBI" id="CHEBI:43474"/>
        <dbReference type="ChEBI" id="CHEBI:456216"/>
        <dbReference type="EC" id="7.2.2.10"/>
    </reaction>
</comment>
<evidence type="ECO:0000256" key="5">
    <source>
        <dbReference type="ARBA" id="ARBA00022692"/>
    </source>
</evidence>
<sequence length="1135" mass="124056">MSLGGETLHFGPRSRANTDTTMNTTFNEKSKLGAAGSKSAGILPLYNGIRAEEALRPDKGHEKDFQVQNNPFGVTPGELNKMLNPKSLAAYAALGGLPGIERALRTDISSGLSADEGKLTGTVRRAVEAAQERKSHAAKASTTLQPISDVNHAVDAKEQFVDRKRVFKDNRLPPRKTYTIAGLLWRAYNDKILWLLTVAAIVSLALGLYETFDGGKNVEWIEGVAICAAIIIVVVVTFFNDWQKEKQFTKLNQKKEDREVKAVRSGKAAMISVYDVMAGDVLYIEPGDSIPADGIFISGHGVKCDESSATGESDALKKVPGALVWEQISSGTASPEDMAKLDPFIISGSKVLEGVGTFLVTSVGVNSSYGKILLSLQVKTEPTPLQVKLGTMANWIGGLGSLWAGILFFIQLFRFIAALPQNPGTPSEKAGEFLDILITAITIIVMAVPEGLPLAVTLALAFATTRMLKDNNLVRVLRACETMGNATTICSDKTGTLTQNKMTVVAGSWGKDQKFSLQPSGDDEQTFTNLFKKLSAGFKSLLMQSIAINSTAFEGEEDCQKTFIGSKTEVALLILAQNNLALTNVAEERSNTQIVQIYPFDSALKCMGTVIRLPSGDYRLVVKGASEIMLSKATTYVANIDSDDYAVVSMDEIAKQQVSAQIQAYAERSLRTIGFLYKDFPVWPPVEAEVLEEDKSMAKFASVMSGMVWVGLVGIQDPLRPQVTDAVRRCQGAGIKVRMVTGDNQVTARAIATECGITTENGIVMEGPVFRQLSDHEMDAIIPRLDVLARSSPEDKRILVERLKKLGETVAVTGDGTNDGPALKTADVGFSMGIAGTEVAKEASEIILMDDNFTSIVKAVMWGRSVNDAVAKFLQFQITVNIAAVTLAFISALASDDNSSVLKAVQLLWVNMIMDTFAALALATDAPTDSILDRKPTPKSAALITMNMWKMILGQAFYQIVITLILYFLGEKIFKYDFAANPHQKHELDTMVFNAFVWMQIFNMFNNRRLDNKHNIFEGAHKNYFFITMAAIMVAAQIMIVFIGGQAFEVVRIDGVQWAVCILVALPCLLWGVILRLIPDEYAEALFMAIAKAFMFVFRPFWKVMRLVFHPVAEIGRGIRRWRKGKVIEGVDDSD</sequence>
<dbReference type="NCBIfam" id="TIGR01494">
    <property type="entry name" value="ATPase_P-type"/>
    <property type="match status" value="2"/>
</dbReference>
<comment type="subcellular location">
    <subcellularLocation>
        <location evidence="18">Membrane</location>
        <topology evidence="18">Multi-pass membrane protein</topology>
    </subcellularLocation>
    <subcellularLocation>
        <location evidence="1">Vacuole membrane</location>
        <topology evidence="1">Multi-pass membrane protein</topology>
    </subcellularLocation>
</comment>
<dbReference type="OrthoDB" id="3352408at2759"/>
<keyword evidence="4 18" id="KW-0109">Calcium transport</keyword>
<feature type="transmembrane region" description="Helical" evidence="18">
    <location>
        <begin position="1025"/>
        <end position="1044"/>
    </location>
</feature>
<evidence type="ECO:0000259" key="20">
    <source>
        <dbReference type="Pfam" id="PF00122"/>
    </source>
</evidence>
<dbReference type="PRINTS" id="PR00119">
    <property type="entry name" value="CATATPASE"/>
</dbReference>
<keyword evidence="2 18" id="KW-0813">Transport</keyword>
<evidence type="ECO:0000256" key="3">
    <source>
        <dbReference type="ARBA" id="ARBA00022554"/>
    </source>
</evidence>
<keyword evidence="11" id="KW-1278">Translocase</keyword>
<comment type="caution">
    <text evidence="18">Lacks conserved residue(s) required for the propagation of feature annotation.</text>
</comment>
<evidence type="ECO:0000256" key="7">
    <source>
        <dbReference type="ARBA" id="ARBA00022741"/>
    </source>
</evidence>
<dbReference type="PANTHER" id="PTHR24093">
    <property type="entry name" value="CATION TRANSPORTING ATPASE"/>
    <property type="match status" value="1"/>
</dbReference>
<feature type="transmembrane region" description="Helical" evidence="18">
    <location>
        <begin position="873"/>
        <end position="894"/>
    </location>
</feature>
<evidence type="ECO:0000256" key="2">
    <source>
        <dbReference type="ARBA" id="ARBA00022448"/>
    </source>
</evidence>
<dbReference type="FunFam" id="1.20.1110.10:FF:000039">
    <property type="entry name" value="Calcium-transporting ATPase"/>
    <property type="match status" value="1"/>
</dbReference>
<evidence type="ECO:0000256" key="19">
    <source>
        <dbReference type="SAM" id="MobiDB-lite"/>
    </source>
</evidence>
<dbReference type="SUPFAM" id="SSF56784">
    <property type="entry name" value="HAD-like"/>
    <property type="match status" value="1"/>
</dbReference>
<protein>
    <recommendedName>
        <fullName evidence="18">Calcium-transporting ATPase</fullName>
        <ecNumber evidence="18">7.2.2.10</ecNumber>
    </recommendedName>
</protein>
<gene>
    <name evidence="23" type="ORF">SAPIO_CDS5805</name>
</gene>
<dbReference type="InterPro" id="IPR059000">
    <property type="entry name" value="ATPase_P-type_domA"/>
</dbReference>
<dbReference type="Proteomes" id="UP000028545">
    <property type="component" value="Unassembled WGS sequence"/>
</dbReference>
<dbReference type="HOGENOM" id="CLU_002360_9_3_1"/>
<dbReference type="KEGG" id="sapo:SAPIO_CDS5805"/>
<keyword evidence="3" id="KW-0926">Vacuole</keyword>
<dbReference type="GO" id="GO:0006874">
    <property type="term" value="P:intracellular calcium ion homeostasis"/>
    <property type="evidence" value="ECO:0007669"/>
    <property type="project" value="TreeGrafter"/>
</dbReference>
<evidence type="ECO:0000256" key="16">
    <source>
        <dbReference type="ARBA" id="ARBA00048694"/>
    </source>
</evidence>
<accession>A0A084G5G2</accession>
<dbReference type="GO" id="GO:0016887">
    <property type="term" value="F:ATP hydrolysis activity"/>
    <property type="evidence" value="ECO:0007669"/>
    <property type="project" value="InterPro"/>
</dbReference>
<feature type="transmembrane region" description="Helical" evidence="18">
    <location>
        <begin position="1056"/>
        <end position="1078"/>
    </location>
</feature>
<dbReference type="EC" id="7.2.2.10" evidence="18"/>
<dbReference type="GO" id="GO:0005886">
    <property type="term" value="C:plasma membrane"/>
    <property type="evidence" value="ECO:0007669"/>
    <property type="project" value="TreeGrafter"/>
</dbReference>
<dbReference type="Pfam" id="PF13246">
    <property type="entry name" value="Cation_ATPase"/>
    <property type="match status" value="1"/>
</dbReference>
<dbReference type="InterPro" id="IPR006408">
    <property type="entry name" value="P-type_ATPase_IIB"/>
</dbReference>
<dbReference type="Pfam" id="PF00122">
    <property type="entry name" value="E1-E2_ATPase"/>
    <property type="match status" value="1"/>
</dbReference>
<dbReference type="SUPFAM" id="SSF81665">
    <property type="entry name" value="Calcium ATPase, transmembrane domain M"/>
    <property type="match status" value="1"/>
</dbReference>
<dbReference type="EMBL" id="JOWA01000099">
    <property type="protein sequence ID" value="KEZ42574.1"/>
    <property type="molecule type" value="Genomic_DNA"/>
</dbReference>
<dbReference type="SUPFAM" id="SSF81653">
    <property type="entry name" value="Calcium ATPase, transduction domain A"/>
    <property type="match status" value="1"/>
</dbReference>
<comment type="caution">
    <text evidence="23">The sequence shown here is derived from an EMBL/GenBank/DDBJ whole genome shotgun (WGS) entry which is preliminary data.</text>
</comment>
<dbReference type="SFLD" id="SFLDG00002">
    <property type="entry name" value="C1.7:_P-type_atpase_like"/>
    <property type="match status" value="1"/>
</dbReference>
<evidence type="ECO:0000259" key="21">
    <source>
        <dbReference type="Pfam" id="PF00689"/>
    </source>
</evidence>
<keyword evidence="8 18" id="KW-0106">Calcium</keyword>
<keyword evidence="7 18" id="KW-0547">Nucleotide-binding</keyword>
<evidence type="ECO:0000259" key="22">
    <source>
        <dbReference type="Pfam" id="PF00690"/>
    </source>
</evidence>
<dbReference type="InterPro" id="IPR004014">
    <property type="entry name" value="ATPase_P-typ_cation-transptr_N"/>
</dbReference>
<keyword evidence="14 18" id="KW-0472">Membrane</keyword>
<feature type="transmembrane region" description="Helical" evidence="18">
    <location>
        <begin position="948"/>
        <end position="968"/>
    </location>
</feature>
<evidence type="ECO:0000256" key="17">
    <source>
        <dbReference type="ARBA" id="ARBA00059328"/>
    </source>
</evidence>
<evidence type="ECO:0000256" key="11">
    <source>
        <dbReference type="ARBA" id="ARBA00022967"/>
    </source>
</evidence>
<reference evidence="23 24" key="1">
    <citation type="journal article" date="2014" name="Genome Announc.">
        <title>Draft genome sequence of the pathogenic fungus Scedosporium apiospermum.</title>
        <authorList>
            <person name="Vandeputte P."/>
            <person name="Ghamrawi S."/>
            <person name="Rechenmann M."/>
            <person name="Iltis A."/>
            <person name="Giraud S."/>
            <person name="Fleury M."/>
            <person name="Thornton C."/>
            <person name="Delhaes L."/>
            <person name="Meyer W."/>
            <person name="Papon N."/>
            <person name="Bouchara J.P."/>
        </authorList>
    </citation>
    <scope>NUCLEOTIDE SEQUENCE [LARGE SCALE GENOMIC DNA]</scope>
    <source>
        <strain evidence="23 24">IHEM 14462</strain>
    </source>
</reference>
<evidence type="ECO:0000256" key="9">
    <source>
        <dbReference type="ARBA" id="ARBA00022840"/>
    </source>
</evidence>
<dbReference type="Pfam" id="PF00690">
    <property type="entry name" value="Cation_ATPase_N"/>
    <property type="match status" value="1"/>
</dbReference>
<feature type="transmembrane region" description="Helical" evidence="18">
    <location>
        <begin position="192"/>
        <end position="209"/>
    </location>
</feature>
<dbReference type="CDD" id="cd02081">
    <property type="entry name" value="P-type_ATPase_Ca_PMCA-like"/>
    <property type="match status" value="1"/>
</dbReference>
<dbReference type="InterPro" id="IPR008250">
    <property type="entry name" value="ATPase_P-typ_transduc_dom_A_sf"/>
</dbReference>
<dbReference type="SFLD" id="SFLDF00027">
    <property type="entry name" value="p-type_atpase"/>
    <property type="match status" value="1"/>
</dbReference>
<feature type="domain" description="Cation-transporting P-type ATPase N-terminal" evidence="22">
    <location>
        <begin position="158"/>
        <end position="203"/>
    </location>
</feature>
<dbReference type="InterPro" id="IPR023299">
    <property type="entry name" value="ATPase_P-typ_cyto_dom_N"/>
</dbReference>
<feature type="domain" description="P-type ATPase A" evidence="20">
    <location>
        <begin position="257"/>
        <end position="375"/>
    </location>
</feature>
<keyword evidence="10" id="KW-0460">Magnesium</keyword>
<keyword evidence="12 18" id="KW-1133">Transmembrane helix</keyword>
<comment type="function">
    <text evidence="17">This magnesium-dependent enzyme catalyzes the hydrolysis of ATP coupled with the transport of calcium. Transports the calcium to the vacuole and participates in the control of the cytosolic free calcium.</text>
</comment>
<dbReference type="InterPro" id="IPR023214">
    <property type="entry name" value="HAD_sf"/>
</dbReference>
<dbReference type="GO" id="GO:0005774">
    <property type="term" value="C:vacuolar membrane"/>
    <property type="evidence" value="ECO:0007669"/>
    <property type="project" value="UniProtKB-SubCell"/>
</dbReference>
<dbReference type="FunFam" id="2.70.150.10:FF:000028">
    <property type="entry name" value="Calcium-transporting ATPase"/>
    <property type="match status" value="1"/>
</dbReference>
<evidence type="ECO:0000256" key="18">
    <source>
        <dbReference type="RuleBase" id="RU361146"/>
    </source>
</evidence>
<dbReference type="OMA" id="QLAVTFM"/>
<feature type="region of interest" description="Disordered" evidence="19">
    <location>
        <begin position="1"/>
        <end position="22"/>
    </location>
</feature>
<keyword evidence="24" id="KW-1185">Reference proteome</keyword>